<dbReference type="Proteomes" id="UP000030153">
    <property type="component" value="Unassembled WGS sequence"/>
</dbReference>
<dbReference type="OrthoDB" id="9782128at2"/>
<dbReference type="STRING" id="1385513.N780_01850"/>
<accession>A0A0A2UZW7</accession>
<dbReference type="SUPFAM" id="SSF53254">
    <property type="entry name" value="Phosphoglycerate mutase-like"/>
    <property type="match status" value="1"/>
</dbReference>
<evidence type="ECO:0000313" key="4">
    <source>
        <dbReference type="Proteomes" id="UP000030153"/>
    </source>
</evidence>
<feature type="active site" description="Tele-phosphohistidine intermediate" evidence="1">
    <location>
        <position position="8"/>
    </location>
</feature>
<dbReference type="GO" id="GO:0016791">
    <property type="term" value="F:phosphatase activity"/>
    <property type="evidence" value="ECO:0007669"/>
    <property type="project" value="TreeGrafter"/>
</dbReference>
<dbReference type="Gene3D" id="3.40.50.1240">
    <property type="entry name" value="Phosphoglycerate mutase-like"/>
    <property type="match status" value="1"/>
</dbReference>
<keyword evidence="4" id="KW-1185">Reference proteome</keyword>
<feature type="active site" description="Proton donor/acceptor" evidence="1">
    <location>
        <position position="82"/>
    </location>
</feature>
<reference evidence="3 4" key="1">
    <citation type="submission" date="2013-08" db="EMBL/GenBank/DDBJ databases">
        <title>Genome of Pontibacillus chungwhensis.</title>
        <authorList>
            <person name="Wang Q."/>
            <person name="Wang G."/>
        </authorList>
    </citation>
    <scope>NUCLEOTIDE SEQUENCE [LARGE SCALE GENOMIC DNA]</scope>
    <source>
        <strain evidence="3 4">BH030062</strain>
    </source>
</reference>
<dbReference type="InterPro" id="IPR013078">
    <property type="entry name" value="His_Pase_superF_clade-1"/>
</dbReference>
<proteinExistence type="predicted"/>
<dbReference type="InterPro" id="IPR029033">
    <property type="entry name" value="His_PPase_superfam"/>
</dbReference>
<comment type="caution">
    <text evidence="3">The sequence shown here is derived from an EMBL/GenBank/DDBJ whole genome shotgun (WGS) entry which is preliminary data.</text>
</comment>
<dbReference type="eggNOG" id="COG0406">
    <property type="taxonomic scope" value="Bacteria"/>
</dbReference>
<dbReference type="EMBL" id="AVBG01000003">
    <property type="protein sequence ID" value="KGP92308.1"/>
    <property type="molecule type" value="Genomic_DNA"/>
</dbReference>
<dbReference type="CDD" id="cd07067">
    <property type="entry name" value="HP_PGM_like"/>
    <property type="match status" value="1"/>
</dbReference>
<organism evidence="3 4">
    <name type="scientific">Pontibacillus chungwhensis BH030062</name>
    <dbReference type="NCBI Taxonomy" id="1385513"/>
    <lineage>
        <taxon>Bacteria</taxon>
        <taxon>Bacillati</taxon>
        <taxon>Bacillota</taxon>
        <taxon>Bacilli</taxon>
        <taxon>Bacillales</taxon>
        <taxon>Bacillaceae</taxon>
        <taxon>Pontibacillus</taxon>
    </lineage>
</organism>
<dbReference type="RefSeq" id="WP_036781536.1">
    <property type="nucleotide sequence ID" value="NZ_AVBG01000003.1"/>
</dbReference>
<feature type="binding site" evidence="2">
    <location>
        <position position="58"/>
    </location>
    <ligand>
        <name>substrate</name>
    </ligand>
</feature>
<dbReference type="PANTHER" id="PTHR48100">
    <property type="entry name" value="BROAD-SPECIFICITY PHOSPHATASE YOR283W-RELATED"/>
    <property type="match status" value="1"/>
</dbReference>
<name>A0A0A2UZW7_9BACI</name>
<gene>
    <name evidence="3" type="ORF">N780_01850</name>
</gene>
<dbReference type="AlphaFoldDB" id="A0A0A2UZW7"/>
<sequence>MEIILIRHGESEADLLNVHEGRADFSLTELGHKQAQTMAERVSLDFPPEVIWTSTLKRAKETTSCLIDRLNSEINYEADLMEHNNGVFAGVPFEEAAKLSMPKEPHDRFPEGESFIEFRMRIERIFSKIVTSSTQHKRIAIVAHGGVINNILQAFLKNPVNQDFWFKTDDTGIHLVEMKEDERVIHFLNDTSHLSSIKK</sequence>
<dbReference type="PANTHER" id="PTHR48100:SF1">
    <property type="entry name" value="HISTIDINE PHOSPHATASE FAMILY PROTEIN-RELATED"/>
    <property type="match status" value="1"/>
</dbReference>
<dbReference type="SMART" id="SM00855">
    <property type="entry name" value="PGAM"/>
    <property type="match status" value="1"/>
</dbReference>
<protein>
    <submittedName>
        <fullName evidence="3">Phosphoglycerate mutase</fullName>
    </submittedName>
</protein>
<evidence type="ECO:0000313" key="3">
    <source>
        <dbReference type="EMBL" id="KGP92308.1"/>
    </source>
</evidence>
<evidence type="ECO:0000256" key="1">
    <source>
        <dbReference type="PIRSR" id="PIRSR613078-1"/>
    </source>
</evidence>
<dbReference type="GO" id="GO:0005737">
    <property type="term" value="C:cytoplasm"/>
    <property type="evidence" value="ECO:0007669"/>
    <property type="project" value="TreeGrafter"/>
</dbReference>
<dbReference type="InterPro" id="IPR050275">
    <property type="entry name" value="PGM_Phosphatase"/>
</dbReference>
<evidence type="ECO:0000256" key="2">
    <source>
        <dbReference type="PIRSR" id="PIRSR613078-2"/>
    </source>
</evidence>
<dbReference type="Pfam" id="PF00300">
    <property type="entry name" value="His_Phos_1"/>
    <property type="match status" value="1"/>
</dbReference>